<reference evidence="3 4" key="1">
    <citation type="submission" date="2021-08" db="EMBL/GenBank/DDBJ databases">
        <authorList>
            <person name="Ping M."/>
        </authorList>
    </citation>
    <scope>NUCLEOTIDE SEQUENCE [LARGE SCALE GENOMIC DNA]</scope>
    <source>
        <strain evidence="3 4">MG28</strain>
    </source>
</reference>
<keyword evidence="4" id="KW-1185">Reference proteome</keyword>
<dbReference type="Gene3D" id="3.90.220.20">
    <property type="entry name" value="DNA methylase specificity domains"/>
    <property type="match status" value="2"/>
</dbReference>
<evidence type="ECO:0000256" key="1">
    <source>
        <dbReference type="ARBA" id="ARBA00022747"/>
    </source>
</evidence>
<evidence type="ECO:0008006" key="5">
    <source>
        <dbReference type="Google" id="ProtNLM"/>
    </source>
</evidence>
<keyword evidence="2" id="KW-0238">DNA-binding</keyword>
<dbReference type="PANTHER" id="PTHR30408:SF12">
    <property type="entry name" value="TYPE I RESTRICTION ENZYME MJAVIII SPECIFICITY SUBUNIT"/>
    <property type="match status" value="1"/>
</dbReference>
<proteinExistence type="predicted"/>
<gene>
    <name evidence="3" type="ORF">K1J60_31470</name>
</gene>
<evidence type="ECO:0000313" key="3">
    <source>
        <dbReference type="EMBL" id="QYX80435.1"/>
    </source>
</evidence>
<accession>A0ABX8XX86</accession>
<sequence>MTLTDYAVGDVITLVRRPVLPEEGKEYREIGIRSFGNGIFHKDPVAGREIIAKKVFSIEPGDLVFSNIFAWEGAVALAADSEKGMIGSHRFMTYCVNQEIADVRYLLPYFYGGPGLDVIRQASPGSAGRNRTLGIKTFGVKRVVLPNLAEQRRVADKLDAAMDRMAFALSLRAKAKKTSLALYDSLLGQVKHWRDLGDGLNLSIEEVAVSGDDNYPMAGVYGFGRGLIDRGTISGSDTKYSKFHRLQKGKLVMSRLKAFEGALTMVPGEFEGRHVSPEFPTFAVDPDVLDPAYLGHLCKWPRFWALLSKESKGVGARRERVAASRLLATSVPFPDLHSQREIAAQLSKAEAADQLGRQQDAVLTSLRPALLDAAFGGRL</sequence>
<dbReference type="PANTHER" id="PTHR30408">
    <property type="entry name" value="TYPE-1 RESTRICTION ENZYME ECOKI SPECIFICITY PROTEIN"/>
    <property type="match status" value="1"/>
</dbReference>
<dbReference type="Proteomes" id="UP000827138">
    <property type="component" value="Chromosome"/>
</dbReference>
<protein>
    <recommendedName>
        <fullName evidence="5">Type I restriction modification DNA specificity domain-containing protein</fullName>
    </recommendedName>
</protein>
<dbReference type="InterPro" id="IPR044946">
    <property type="entry name" value="Restrct_endonuc_typeI_TRD_sf"/>
</dbReference>
<name>A0ABX8XX86_9ACTN</name>
<dbReference type="SUPFAM" id="SSF116734">
    <property type="entry name" value="DNA methylase specificity domain"/>
    <property type="match status" value="2"/>
</dbReference>
<evidence type="ECO:0000313" key="4">
    <source>
        <dbReference type="Proteomes" id="UP000827138"/>
    </source>
</evidence>
<dbReference type="EMBL" id="CP080647">
    <property type="protein sequence ID" value="QYX80435.1"/>
    <property type="molecule type" value="Genomic_DNA"/>
</dbReference>
<organism evidence="3 4">
    <name type="scientific">Streptomyces akebiae</name>
    <dbReference type="NCBI Taxonomy" id="2865673"/>
    <lineage>
        <taxon>Bacteria</taxon>
        <taxon>Bacillati</taxon>
        <taxon>Actinomycetota</taxon>
        <taxon>Actinomycetes</taxon>
        <taxon>Kitasatosporales</taxon>
        <taxon>Streptomycetaceae</taxon>
        <taxon>Streptomyces</taxon>
    </lineage>
</organism>
<dbReference type="RefSeq" id="WP_220649157.1">
    <property type="nucleotide sequence ID" value="NZ_CP080647.1"/>
</dbReference>
<dbReference type="InterPro" id="IPR052021">
    <property type="entry name" value="Type-I_RS_S_subunit"/>
</dbReference>
<evidence type="ECO:0000256" key="2">
    <source>
        <dbReference type="ARBA" id="ARBA00023125"/>
    </source>
</evidence>
<keyword evidence="1" id="KW-0680">Restriction system</keyword>